<evidence type="ECO:0000256" key="5">
    <source>
        <dbReference type="ARBA" id="ARBA00022801"/>
    </source>
</evidence>
<protein>
    <recommendedName>
        <fullName evidence="3 8">Beta-galactosidase</fullName>
        <shortName evidence="8">Beta-gal</shortName>
        <ecNumber evidence="3 8">3.2.1.23</ecNumber>
    </recommendedName>
</protein>
<dbReference type="Pfam" id="PF08532">
    <property type="entry name" value="Glyco_hydro_42M"/>
    <property type="match status" value="1"/>
</dbReference>
<dbReference type="InterPro" id="IPR013780">
    <property type="entry name" value="Glyco_hydro_b"/>
</dbReference>
<proteinExistence type="inferred from homology"/>
<feature type="domain" description="Beta-galactosidase C-terminal" evidence="11">
    <location>
        <begin position="624"/>
        <end position="677"/>
    </location>
</feature>
<evidence type="ECO:0000256" key="6">
    <source>
        <dbReference type="ARBA" id="ARBA00022833"/>
    </source>
</evidence>
<gene>
    <name evidence="12" type="ORF">SH580_20210</name>
</gene>
<reference evidence="12 13" key="1">
    <citation type="submission" date="2023-11" db="EMBL/GenBank/DDBJ databases">
        <title>Coraliomargarita sp. nov., isolated from marine algae.</title>
        <authorList>
            <person name="Lee J.K."/>
            <person name="Baek J.H."/>
            <person name="Kim J.M."/>
            <person name="Choi D.G."/>
            <person name="Jeon C.O."/>
        </authorList>
    </citation>
    <scope>NUCLEOTIDE SEQUENCE [LARGE SCALE GENOMIC DNA]</scope>
    <source>
        <strain evidence="12 13">J2-16</strain>
    </source>
</reference>
<dbReference type="Gene3D" id="3.40.50.880">
    <property type="match status" value="1"/>
</dbReference>
<name>A0ABZ0RI57_9BACT</name>
<accession>A0ABZ0RI57</accession>
<dbReference type="InterPro" id="IPR003476">
    <property type="entry name" value="Glyco_hydro_42"/>
</dbReference>
<comment type="similarity">
    <text evidence="2 8">Belongs to the glycosyl hydrolase 42 family.</text>
</comment>
<dbReference type="RefSeq" id="WP_319832625.1">
    <property type="nucleotide sequence ID" value="NZ_CP138858.1"/>
</dbReference>
<evidence type="ECO:0000259" key="11">
    <source>
        <dbReference type="Pfam" id="PF08533"/>
    </source>
</evidence>
<dbReference type="CDD" id="cd03143">
    <property type="entry name" value="A4_beta-galactosidase_middle_domain"/>
    <property type="match status" value="1"/>
</dbReference>
<evidence type="ECO:0000256" key="3">
    <source>
        <dbReference type="ARBA" id="ARBA00012756"/>
    </source>
</evidence>
<evidence type="ECO:0000256" key="8">
    <source>
        <dbReference type="PIRNR" id="PIRNR001084"/>
    </source>
</evidence>
<dbReference type="Gene3D" id="2.60.40.1180">
    <property type="entry name" value="Golgi alpha-mannosidase II"/>
    <property type="match status" value="1"/>
</dbReference>
<comment type="catalytic activity">
    <reaction evidence="1 8">
        <text>Hydrolysis of terminal non-reducing beta-D-galactose residues in beta-D-galactosides.</text>
        <dbReference type="EC" id="3.2.1.23"/>
    </reaction>
</comment>
<evidence type="ECO:0000256" key="1">
    <source>
        <dbReference type="ARBA" id="ARBA00001412"/>
    </source>
</evidence>
<dbReference type="Proteomes" id="UP001324993">
    <property type="component" value="Chromosome"/>
</dbReference>
<dbReference type="SUPFAM" id="SSF52317">
    <property type="entry name" value="Class I glutamine amidotransferase-like"/>
    <property type="match status" value="1"/>
</dbReference>
<dbReference type="PANTHER" id="PTHR36447:SF2">
    <property type="entry name" value="BETA-GALACTOSIDASE YESZ"/>
    <property type="match status" value="1"/>
</dbReference>
<evidence type="ECO:0000313" key="12">
    <source>
        <dbReference type="EMBL" id="WPJ95747.1"/>
    </source>
</evidence>
<dbReference type="InterPro" id="IPR017853">
    <property type="entry name" value="GH"/>
</dbReference>
<dbReference type="InterPro" id="IPR013529">
    <property type="entry name" value="Glyco_hydro_42_N"/>
</dbReference>
<keyword evidence="13" id="KW-1185">Reference proteome</keyword>
<evidence type="ECO:0000256" key="4">
    <source>
        <dbReference type="ARBA" id="ARBA00022723"/>
    </source>
</evidence>
<dbReference type="InterPro" id="IPR013739">
    <property type="entry name" value="Beta_galactosidase_C"/>
</dbReference>
<organism evidence="12 13">
    <name type="scientific">Coraliomargarita algicola</name>
    <dbReference type="NCBI Taxonomy" id="3092156"/>
    <lineage>
        <taxon>Bacteria</taxon>
        <taxon>Pseudomonadati</taxon>
        <taxon>Verrucomicrobiota</taxon>
        <taxon>Opitutia</taxon>
        <taxon>Puniceicoccales</taxon>
        <taxon>Coraliomargaritaceae</taxon>
        <taxon>Coraliomargarita</taxon>
    </lineage>
</organism>
<evidence type="ECO:0000259" key="10">
    <source>
        <dbReference type="Pfam" id="PF08532"/>
    </source>
</evidence>
<keyword evidence="6" id="KW-0862">Zinc</keyword>
<dbReference type="InterPro" id="IPR013738">
    <property type="entry name" value="Beta_galactosidase_Trimer"/>
</dbReference>
<keyword evidence="7 8" id="KW-0326">Glycosidase</keyword>
<dbReference type="Pfam" id="PF08533">
    <property type="entry name" value="Glyco_hydro_42C"/>
    <property type="match status" value="1"/>
</dbReference>
<dbReference type="EMBL" id="CP138858">
    <property type="protein sequence ID" value="WPJ95747.1"/>
    <property type="molecule type" value="Genomic_DNA"/>
</dbReference>
<dbReference type="InterPro" id="IPR029062">
    <property type="entry name" value="Class_I_gatase-like"/>
</dbReference>
<keyword evidence="5 8" id="KW-0378">Hydrolase</keyword>
<dbReference type="Pfam" id="PF02449">
    <property type="entry name" value="Glyco_hydro_42"/>
    <property type="match status" value="1"/>
</dbReference>
<dbReference type="PANTHER" id="PTHR36447">
    <property type="entry name" value="BETA-GALACTOSIDASE GANA"/>
    <property type="match status" value="1"/>
</dbReference>
<dbReference type="Gene3D" id="3.20.20.80">
    <property type="entry name" value="Glycosidases"/>
    <property type="match status" value="1"/>
</dbReference>
<feature type="domain" description="Glycoside hydrolase family 42 N-terminal" evidence="9">
    <location>
        <begin position="23"/>
        <end position="395"/>
    </location>
</feature>
<keyword evidence="4" id="KW-0479">Metal-binding</keyword>
<sequence length="678" mass="76837">MNQLSLPRHQRPSTFDQFLFGACYYPEHWDRSWIETDAALMAQANVNVVRMAEFAWTLMEPKRGAFDFSLFKAAVQALKAQGIDTILCTPTATPPRWLTRDHPEWMRVDRNGVPFSHGTRQHCCTNHPEFRAESRRITRAMAEAFKDDAAVIGWQTDNEFYCHVDECYCESCQIAFRDWLRARYNQSIKELNHAWGTLFWSQQYDDFTEIEIPKKWRQPAPCNPSALLDYRRFLSDSITSFQREQVEILREVNPSWWITHNGVFYNIDYYTFAEDLDFLSVDVYPAFWGTKPECFIGASQLNERCRQATGTFLVPEQCGGPGGQLDFLQPTPEPGRMRLWAYQSIAHGADGMLHFRWRTCRYGAELHWHGILDHDNVPRRRFEEFTQEGAELKRIGSEILGTTKRVDVGISFGYEQDHAHAVMNFSRPQPDAQRELILAELMRRKIAVGYVNEADSYAGLKVLIVPSAIILDTVRAKKIEAFVAAGGVLLVTATTGQRDVNNHAIEQTLPGLLSEVLGITVEEFGKTEHRKMCLKGAGIELPADYYEIIKCVTAEPLAHWRFEANPGSEAAEGTVGLSCNEFGKGKAFYFGSFLNASSASVLLQMLCEQAGIETLGMTDTNVCIIERRAADRRLTFVLNNYPEAKLVQALPVGDELITQKFCNGSLTVPAFGVAIVRS</sequence>
<dbReference type="PIRSF" id="PIRSF001084">
    <property type="entry name" value="B-galactosidase"/>
    <property type="match status" value="1"/>
</dbReference>
<evidence type="ECO:0000313" key="13">
    <source>
        <dbReference type="Proteomes" id="UP001324993"/>
    </source>
</evidence>
<evidence type="ECO:0000259" key="9">
    <source>
        <dbReference type="Pfam" id="PF02449"/>
    </source>
</evidence>
<dbReference type="SUPFAM" id="SSF51445">
    <property type="entry name" value="(Trans)glycosidases"/>
    <property type="match status" value="1"/>
</dbReference>
<evidence type="ECO:0000256" key="2">
    <source>
        <dbReference type="ARBA" id="ARBA00005940"/>
    </source>
</evidence>
<evidence type="ECO:0000256" key="7">
    <source>
        <dbReference type="ARBA" id="ARBA00023295"/>
    </source>
</evidence>
<dbReference type="EC" id="3.2.1.23" evidence="3 8"/>
<feature type="domain" description="Beta-galactosidase trimerisation" evidence="10">
    <location>
        <begin position="440"/>
        <end position="612"/>
    </location>
</feature>